<evidence type="ECO:0000256" key="5">
    <source>
        <dbReference type="ARBA" id="ARBA00022519"/>
    </source>
</evidence>
<organism evidence="13 14">
    <name type="scientific">Plasticicumulans lactativorans</name>
    <dbReference type="NCBI Taxonomy" id="1133106"/>
    <lineage>
        <taxon>Bacteria</taxon>
        <taxon>Pseudomonadati</taxon>
        <taxon>Pseudomonadota</taxon>
        <taxon>Gammaproteobacteria</taxon>
        <taxon>Candidatus Competibacteraceae</taxon>
        <taxon>Plasticicumulans</taxon>
    </lineage>
</organism>
<dbReference type="EMBL" id="SLWY01000007">
    <property type="protein sequence ID" value="TCO81729.1"/>
    <property type="molecule type" value="Genomic_DNA"/>
</dbReference>
<dbReference type="UniPathway" id="UPA00252"/>
<keyword evidence="4" id="KW-1003">Cell membrane</keyword>
<dbReference type="Proteomes" id="UP000295765">
    <property type="component" value="Unassembled WGS sequence"/>
</dbReference>
<comment type="caution">
    <text evidence="13">The sequence shown here is derived from an EMBL/GenBank/DDBJ whole genome shotgun (WGS) entry which is preliminary data.</text>
</comment>
<evidence type="ECO:0000259" key="12">
    <source>
        <dbReference type="Pfam" id="PF07219"/>
    </source>
</evidence>
<dbReference type="NCBIfam" id="TIGR00540">
    <property type="entry name" value="TPR_hemY_coli"/>
    <property type="match status" value="1"/>
</dbReference>
<dbReference type="AlphaFoldDB" id="A0A4V2SD32"/>
<evidence type="ECO:0000256" key="9">
    <source>
        <dbReference type="ARBA" id="ARBA00023244"/>
    </source>
</evidence>
<gene>
    <name evidence="13" type="ORF">EV699_107122</name>
</gene>
<evidence type="ECO:0000256" key="10">
    <source>
        <dbReference type="PROSITE-ProRule" id="PRU00339"/>
    </source>
</evidence>
<keyword evidence="5" id="KW-0997">Cell inner membrane</keyword>
<comment type="subcellular location">
    <subcellularLocation>
        <location evidence="2">Cell inner membrane</location>
        <topology evidence="2">Multi-pass membrane protein</topology>
    </subcellularLocation>
</comment>
<evidence type="ECO:0000313" key="14">
    <source>
        <dbReference type="Proteomes" id="UP000295765"/>
    </source>
</evidence>
<evidence type="ECO:0000256" key="4">
    <source>
        <dbReference type="ARBA" id="ARBA00022475"/>
    </source>
</evidence>
<dbReference type="InterPro" id="IPR005254">
    <property type="entry name" value="Heme_biosyn_assoc_TPR_pro"/>
</dbReference>
<dbReference type="InterPro" id="IPR019734">
    <property type="entry name" value="TPR_rpt"/>
</dbReference>
<dbReference type="Gene3D" id="1.25.40.10">
    <property type="entry name" value="Tetratricopeptide repeat domain"/>
    <property type="match status" value="2"/>
</dbReference>
<dbReference type="OrthoDB" id="7053339at2"/>
<reference evidence="13 14" key="1">
    <citation type="submission" date="2019-03" db="EMBL/GenBank/DDBJ databases">
        <title>Genomic Encyclopedia of Type Strains, Phase IV (KMG-IV): sequencing the most valuable type-strain genomes for metagenomic binning, comparative biology and taxonomic classification.</title>
        <authorList>
            <person name="Goeker M."/>
        </authorList>
    </citation>
    <scope>NUCLEOTIDE SEQUENCE [LARGE SCALE GENOMIC DNA]</scope>
    <source>
        <strain evidence="13 14">DSM 25287</strain>
    </source>
</reference>
<dbReference type="InterPro" id="IPR011990">
    <property type="entry name" value="TPR-like_helical_dom_sf"/>
</dbReference>
<dbReference type="RefSeq" id="WP_132540897.1">
    <property type="nucleotide sequence ID" value="NZ_SLWY01000007.1"/>
</dbReference>
<protein>
    <submittedName>
        <fullName evidence="13">HemY protein</fullName>
    </submittedName>
</protein>
<evidence type="ECO:0000313" key="13">
    <source>
        <dbReference type="EMBL" id="TCO81729.1"/>
    </source>
</evidence>
<feature type="repeat" description="TPR" evidence="10">
    <location>
        <begin position="328"/>
        <end position="361"/>
    </location>
</feature>
<proteinExistence type="predicted"/>
<comment type="pathway">
    <text evidence="3">Porphyrin-containing compound metabolism; protoheme biosynthesis.</text>
</comment>
<evidence type="ECO:0000256" key="7">
    <source>
        <dbReference type="ARBA" id="ARBA00022989"/>
    </source>
</evidence>
<keyword evidence="9" id="KW-0627">Porphyrin biosynthesis</keyword>
<keyword evidence="7 11" id="KW-1133">Transmembrane helix</keyword>
<sequence length="414" mass="45512">MKWLIGIVIALFSAVGLAWLLREDAGYVLLTVGHWTIETSVAALLVFLLIGFFVTYKLVRYTGQLLRMPRTLAEAGKRRRERRAQRLLAKGSRDLAEGRWQAAEQAFAKALPIAADPGLYLAGAARAAQHLGARDRRDRYLAAAEKLPREAATVVGIARAEMLLEEEQPEQAAEVLRKLNLLTPNRPRVLELQLDAASRLGDWEHALRLLPELRKRGALDEAGYRDSQLQVARERLALVARKGTLSELQTLWGQIPKAVRANEALLIDYCGFLRDLNAADAAEKLLKQALSRQWSNALCVAFGQLGRGNAAGQLASAEAWLGAQKDNAYLHLTLGRLAARAHQLPKAKQYLEQSIRLQPMADAYQELGDVLEQMEDAGGAGACYRAGLRLLTGVEEAREGVALPAVKDLAEKPA</sequence>
<dbReference type="InterPro" id="IPR010817">
    <property type="entry name" value="HemY_N"/>
</dbReference>
<feature type="transmembrane region" description="Helical" evidence="11">
    <location>
        <begin position="42"/>
        <end position="59"/>
    </location>
</feature>
<dbReference type="GO" id="GO:0006779">
    <property type="term" value="P:porphyrin-containing compound biosynthetic process"/>
    <property type="evidence" value="ECO:0007669"/>
    <property type="project" value="UniProtKB-KW"/>
</dbReference>
<evidence type="ECO:0000256" key="3">
    <source>
        <dbReference type="ARBA" id="ARBA00004744"/>
    </source>
</evidence>
<keyword evidence="14" id="KW-1185">Reference proteome</keyword>
<keyword evidence="10" id="KW-0802">TPR repeat</keyword>
<keyword evidence="6 11" id="KW-0812">Transmembrane</keyword>
<dbReference type="GO" id="GO:0042168">
    <property type="term" value="P:heme metabolic process"/>
    <property type="evidence" value="ECO:0007669"/>
    <property type="project" value="InterPro"/>
</dbReference>
<dbReference type="GO" id="GO:0005886">
    <property type="term" value="C:plasma membrane"/>
    <property type="evidence" value="ECO:0007669"/>
    <property type="project" value="UniProtKB-SubCell"/>
</dbReference>
<accession>A0A4V2SD32</accession>
<evidence type="ECO:0000256" key="1">
    <source>
        <dbReference type="ARBA" id="ARBA00002962"/>
    </source>
</evidence>
<dbReference type="Pfam" id="PF07219">
    <property type="entry name" value="HemY_N"/>
    <property type="match status" value="1"/>
</dbReference>
<keyword evidence="8 11" id="KW-0472">Membrane</keyword>
<evidence type="ECO:0000256" key="6">
    <source>
        <dbReference type="ARBA" id="ARBA00022692"/>
    </source>
</evidence>
<name>A0A4V2SD32_9GAMM</name>
<comment type="function">
    <text evidence="1">Involved in a late step of protoheme IX synthesis.</text>
</comment>
<evidence type="ECO:0000256" key="11">
    <source>
        <dbReference type="SAM" id="Phobius"/>
    </source>
</evidence>
<feature type="domain" description="HemY N-terminal" evidence="12">
    <location>
        <begin position="26"/>
        <end position="132"/>
    </location>
</feature>
<evidence type="ECO:0000256" key="8">
    <source>
        <dbReference type="ARBA" id="ARBA00023136"/>
    </source>
</evidence>
<evidence type="ECO:0000256" key="2">
    <source>
        <dbReference type="ARBA" id="ARBA00004429"/>
    </source>
</evidence>
<dbReference type="PROSITE" id="PS50005">
    <property type="entry name" value="TPR"/>
    <property type="match status" value="1"/>
</dbReference>
<dbReference type="SUPFAM" id="SSF48452">
    <property type="entry name" value="TPR-like"/>
    <property type="match status" value="1"/>
</dbReference>